<dbReference type="OMA" id="XYSELAN"/>
<dbReference type="InterPro" id="IPR027417">
    <property type="entry name" value="P-loop_NTPase"/>
</dbReference>
<keyword evidence="3" id="KW-0342">GTP-binding</keyword>
<organism evidence="7 8">
    <name type="scientific">Salvator merianae</name>
    <name type="common">Argentine black and white tegu</name>
    <name type="synonym">Tupinambis merianae</name>
    <dbReference type="NCBI Taxonomy" id="96440"/>
    <lineage>
        <taxon>Eukaryota</taxon>
        <taxon>Metazoa</taxon>
        <taxon>Chordata</taxon>
        <taxon>Craniata</taxon>
        <taxon>Vertebrata</taxon>
        <taxon>Euteleostomi</taxon>
        <taxon>Lepidosauria</taxon>
        <taxon>Squamata</taxon>
        <taxon>Bifurcata</taxon>
        <taxon>Unidentata</taxon>
        <taxon>Episquamata</taxon>
        <taxon>Laterata</taxon>
        <taxon>Teiioidea</taxon>
        <taxon>Teiidae</taxon>
        <taxon>Salvator</taxon>
    </lineage>
</organism>
<dbReference type="GeneTree" id="ENSGT00940000154265"/>
<reference evidence="7" key="2">
    <citation type="submission" date="2025-09" db="UniProtKB">
        <authorList>
            <consortium name="Ensembl"/>
        </authorList>
    </citation>
    <scope>IDENTIFICATION</scope>
</reference>
<keyword evidence="2" id="KW-0378">Hydrolase</keyword>
<name>A0A8D0B8U4_SALMN</name>
<evidence type="ECO:0000256" key="5">
    <source>
        <dbReference type="SAM" id="Coils"/>
    </source>
</evidence>
<dbReference type="PANTHER" id="PTHR10751">
    <property type="entry name" value="GUANYLATE BINDING PROTEIN"/>
    <property type="match status" value="1"/>
</dbReference>
<keyword evidence="8" id="KW-1185">Reference proteome</keyword>
<dbReference type="GO" id="GO:0005525">
    <property type="term" value="F:GTP binding"/>
    <property type="evidence" value="ECO:0007669"/>
    <property type="project" value="UniProtKB-KW"/>
</dbReference>
<dbReference type="Gene3D" id="3.40.50.300">
    <property type="entry name" value="P-loop containing nucleotide triphosphate hydrolases"/>
    <property type="match status" value="1"/>
</dbReference>
<keyword evidence="5" id="KW-0175">Coiled coil</keyword>
<comment type="similarity">
    <text evidence="4">Belongs to the TRAFAC class dynamin-like GTPase superfamily. GB1/RHD3 GTPase family.</text>
</comment>
<reference evidence="7" key="1">
    <citation type="submission" date="2025-08" db="UniProtKB">
        <authorList>
            <consortium name="Ensembl"/>
        </authorList>
    </citation>
    <scope>IDENTIFICATION</scope>
</reference>
<dbReference type="PROSITE" id="PS51715">
    <property type="entry name" value="G_GB1_RHD3"/>
    <property type="match status" value="1"/>
</dbReference>
<dbReference type="GO" id="GO:0003924">
    <property type="term" value="F:GTPase activity"/>
    <property type="evidence" value="ECO:0007669"/>
    <property type="project" value="InterPro"/>
</dbReference>
<dbReference type="CDD" id="cd01851">
    <property type="entry name" value="GBP"/>
    <property type="match status" value="1"/>
</dbReference>
<evidence type="ECO:0000256" key="2">
    <source>
        <dbReference type="ARBA" id="ARBA00022801"/>
    </source>
</evidence>
<dbReference type="InterPro" id="IPR003191">
    <property type="entry name" value="Guanylate-bd/ATL_C"/>
</dbReference>
<evidence type="ECO:0000313" key="8">
    <source>
        <dbReference type="Proteomes" id="UP000694421"/>
    </source>
</evidence>
<sequence length="560" mass="63407">MPICLIENKPNGKLVVREEAAEILGNIRQPIVVVAIVGPYRTGKSYLMNQLAGKSKGFSLGYTVEAKTKGIWMWLRPHPYRPGCTLVLLDTEGLGDMKKSNTQNDSWIFALAILLSSTLVYNSFGVIDYNALEKLQYVTELTKRIKATSSSGEDQQRESSAEFIRSFPDFIWALRDFTLTLEMDGHPITEDEYLEKALELQQGEITAKQSSSIRISCIRKYFPSRNCFTFDRPVGRKKLQHLEELEDHDLDEEFLDSVSRFCQHVWETSQPKKVPGGQVLNGEMLTFLMRAYVDAIDSGELPCLENAVRALSELENLAAVQEAISHYEKNMEMRLKLPTESVEEMLEVHDMCQEEAVAIFRDRGILELRSHLKEEFCRRNEQASLDFCQAKLTELSQGLHDGIQKGSFCVLGGYKHFMEKLNKIEEDYLLIPGKGIQVGSNSEKAALQQIIADNERSHNEYIKQLKEKMEEEMQRMKHEAERMIEHKVKVGGVASNALHLAYNFHSWPFGVSRLDSFVADPFLMGLPGAPPKSVPHSTSGPQGHAICMPLWSSIVSLVQL</sequence>
<dbReference type="SUPFAM" id="SSF48340">
    <property type="entry name" value="Interferon-induced guanylate-binding protein 1 (GBP1), C-terminal domain"/>
    <property type="match status" value="1"/>
</dbReference>
<dbReference type="Gene3D" id="1.20.1000.10">
    <property type="entry name" value="Guanylate-binding protein, C-terminal domain"/>
    <property type="match status" value="2"/>
</dbReference>
<dbReference type="Pfam" id="PF02841">
    <property type="entry name" value="GBP_C"/>
    <property type="match status" value="1"/>
</dbReference>
<evidence type="ECO:0000256" key="4">
    <source>
        <dbReference type="PROSITE-ProRule" id="PRU01052"/>
    </source>
</evidence>
<feature type="coiled-coil region" evidence="5">
    <location>
        <begin position="451"/>
        <end position="486"/>
    </location>
</feature>
<dbReference type="InterPro" id="IPR036543">
    <property type="entry name" value="Guanylate-bd_C_sf"/>
</dbReference>
<keyword evidence="1" id="KW-0547">Nucleotide-binding</keyword>
<evidence type="ECO:0000313" key="7">
    <source>
        <dbReference type="Ensembl" id="ENSSMRP00000007182.1"/>
    </source>
</evidence>
<dbReference type="Proteomes" id="UP000694421">
    <property type="component" value="Unplaced"/>
</dbReference>
<dbReference type="InterPro" id="IPR030386">
    <property type="entry name" value="G_GB1_RHD3_dom"/>
</dbReference>
<evidence type="ECO:0000259" key="6">
    <source>
        <dbReference type="PROSITE" id="PS51715"/>
    </source>
</evidence>
<dbReference type="Ensembl" id="ENSSMRT00000008403.1">
    <property type="protein sequence ID" value="ENSSMRP00000007182.1"/>
    <property type="gene ID" value="ENSSMRG00000005772.1"/>
</dbReference>
<accession>A0A8D0B8U4</accession>
<feature type="domain" description="GB1/RHD3-type G" evidence="6">
    <location>
        <begin position="28"/>
        <end position="270"/>
    </location>
</feature>
<protein>
    <recommendedName>
        <fullName evidence="6">GB1/RHD3-type G domain-containing protein</fullName>
    </recommendedName>
</protein>
<evidence type="ECO:0000256" key="3">
    <source>
        <dbReference type="ARBA" id="ARBA00023134"/>
    </source>
</evidence>
<dbReference type="AlphaFoldDB" id="A0A8D0B8U4"/>
<proteinExistence type="inferred from homology"/>
<dbReference type="Pfam" id="PF02263">
    <property type="entry name" value="GBP"/>
    <property type="match status" value="1"/>
</dbReference>
<evidence type="ECO:0000256" key="1">
    <source>
        <dbReference type="ARBA" id="ARBA00022741"/>
    </source>
</evidence>
<dbReference type="InterPro" id="IPR015894">
    <property type="entry name" value="Guanylate-bd_N"/>
</dbReference>
<dbReference type="SUPFAM" id="SSF52540">
    <property type="entry name" value="P-loop containing nucleoside triphosphate hydrolases"/>
    <property type="match status" value="1"/>
</dbReference>